<accession>A0A392RD81</accession>
<dbReference type="Proteomes" id="UP000265520">
    <property type="component" value="Unassembled WGS sequence"/>
</dbReference>
<dbReference type="EMBL" id="LXQA010209086">
    <property type="protein sequence ID" value="MCI33984.1"/>
    <property type="molecule type" value="Genomic_DNA"/>
</dbReference>
<keyword evidence="2" id="KW-1185">Reference proteome</keyword>
<protein>
    <submittedName>
        <fullName evidence="1">Uncharacterized protein</fullName>
    </submittedName>
</protein>
<feature type="non-terminal residue" evidence="1">
    <location>
        <position position="72"/>
    </location>
</feature>
<dbReference type="AlphaFoldDB" id="A0A392RD81"/>
<evidence type="ECO:0000313" key="2">
    <source>
        <dbReference type="Proteomes" id="UP000265520"/>
    </source>
</evidence>
<sequence>MLDAFFLHIPFAHVGNFLKHGTPSVQIECSLGEKKLNLPHSMTCLVPDEGKLVHLDLQKLFYWTLPLALAIK</sequence>
<proteinExistence type="predicted"/>
<comment type="caution">
    <text evidence="1">The sequence shown here is derived from an EMBL/GenBank/DDBJ whole genome shotgun (WGS) entry which is preliminary data.</text>
</comment>
<evidence type="ECO:0000313" key="1">
    <source>
        <dbReference type="EMBL" id="MCI33984.1"/>
    </source>
</evidence>
<organism evidence="1 2">
    <name type="scientific">Trifolium medium</name>
    <dbReference type="NCBI Taxonomy" id="97028"/>
    <lineage>
        <taxon>Eukaryota</taxon>
        <taxon>Viridiplantae</taxon>
        <taxon>Streptophyta</taxon>
        <taxon>Embryophyta</taxon>
        <taxon>Tracheophyta</taxon>
        <taxon>Spermatophyta</taxon>
        <taxon>Magnoliopsida</taxon>
        <taxon>eudicotyledons</taxon>
        <taxon>Gunneridae</taxon>
        <taxon>Pentapetalae</taxon>
        <taxon>rosids</taxon>
        <taxon>fabids</taxon>
        <taxon>Fabales</taxon>
        <taxon>Fabaceae</taxon>
        <taxon>Papilionoideae</taxon>
        <taxon>50 kb inversion clade</taxon>
        <taxon>NPAAA clade</taxon>
        <taxon>Hologalegina</taxon>
        <taxon>IRL clade</taxon>
        <taxon>Trifolieae</taxon>
        <taxon>Trifolium</taxon>
    </lineage>
</organism>
<reference evidence="1 2" key="1">
    <citation type="journal article" date="2018" name="Front. Plant Sci.">
        <title>Red Clover (Trifolium pratense) and Zigzag Clover (T. medium) - A Picture of Genomic Similarities and Differences.</title>
        <authorList>
            <person name="Dluhosova J."/>
            <person name="Istvanek J."/>
            <person name="Nedelnik J."/>
            <person name="Repkova J."/>
        </authorList>
    </citation>
    <scope>NUCLEOTIDE SEQUENCE [LARGE SCALE GENOMIC DNA]</scope>
    <source>
        <strain evidence="2">cv. 10/8</strain>
        <tissue evidence="1">Leaf</tissue>
    </source>
</reference>
<name>A0A392RD81_9FABA</name>